<dbReference type="GO" id="GO:0051213">
    <property type="term" value="F:dioxygenase activity"/>
    <property type="evidence" value="ECO:0007669"/>
    <property type="project" value="UniProtKB-KW"/>
</dbReference>
<dbReference type="InterPro" id="IPR042098">
    <property type="entry name" value="TauD-like_sf"/>
</dbReference>
<accession>A0ABY5ZB30</accession>
<evidence type="ECO:0000259" key="3">
    <source>
        <dbReference type="Pfam" id="PF02668"/>
    </source>
</evidence>
<gene>
    <name evidence="4" type="ORF">Drose_14350</name>
</gene>
<evidence type="ECO:0000313" key="5">
    <source>
        <dbReference type="Proteomes" id="UP001058271"/>
    </source>
</evidence>
<dbReference type="EMBL" id="CP073721">
    <property type="protein sequence ID" value="UWZ39310.1"/>
    <property type="molecule type" value="Genomic_DNA"/>
</dbReference>
<dbReference type="Proteomes" id="UP001058271">
    <property type="component" value="Chromosome"/>
</dbReference>
<dbReference type="Gene3D" id="3.60.130.10">
    <property type="entry name" value="Clavaminate synthase-like"/>
    <property type="match status" value="1"/>
</dbReference>
<evidence type="ECO:0000256" key="2">
    <source>
        <dbReference type="ARBA" id="ARBA00023004"/>
    </source>
</evidence>
<organism evidence="4 5">
    <name type="scientific">Dactylosporangium roseum</name>
    <dbReference type="NCBI Taxonomy" id="47989"/>
    <lineage>
        <taxon>Bacteria</taxon>
        <taxon>Bacillati</taxon>
        <taxon>Actinomycetota</taxon>
        <taxon>Actinomycetes</taxon>
        <taxon>Micromonosporales</taxon>
        <taxon>Micromonosporaceae</taxon>
        <taxon>Dactylosporangium</taxon>
    </lineage>
</organism>
<protein>
    <submittedName>
        <fullName evidence="4">TauD/TfdA family dioxygenase</fullName>
    </submittedName>
</protein>
<dbReference type="Pfam" id="PF02668">
    <property type="entry name" value="TauD"/>
    <property type="match status" value="1"/>
</dbReference>
<evidence type="ECO:0000313" key="4">
    <source>
        <dbReference type="EMBL" id="UWZ39310.1"/>
    </source>
</evidence>
<evidence type="ECO:0000256" key="1">
    <source>
        <dbReference type="ARBA" id="ARBA00023002"/>
    </source>
</evidence>
<keyword evidence="1" id="KW-0560">Oxidoreductase</keyword>
<sequence length="299" mass="32143">MAAMPAPDDLRHAVDADAVSFDSIPPDPVAIPDAGHIPDAAVADLVARYRSNGFARLRFVDGPWTEQAVESLASALDLGEPFIPPLYKRGGYTSPAVSHISAPARTDTSEPSHPHFQTTVGQDLHCDGTLQDIGVVKSAILLCQSHGVDGGTSTVFNSYAAFAELLAADPEAALALTRRGVLVRRATFNGSTEINESPVFTVLDGRLVCRYCVDATDSWAVPDGSDPEPIGRGLDFLDKARQEGSPYIRRFDLAPGEAIVMDNTRISHARDAYRDGPDQRRSMFRSLHLRHPSSKSGPA</sequence>
<dbReference type="SUPFAM" id="SSF51197">
    <property type="entry name" value="Clavaminate synthase-like"/>
    <property type="match status" value="1"/>
</dbReference>
<keyword evidence="4" id="KW-0223">Dioxygenase</keyword>
<dbReference type="RefSeq" id="WP_260728709.1">
    <property type="nucleotide sequence ID" value="NZ_BAAABS010000056.1"/>
</dbReference>
<keyword evidence="5" id="KW-1185">Reference proteome</keyword>
<feature type="domain" description="TauD/TfdA-like" evidence="3">
    <location>
        <begin position="29"/>
        <end position="286"/>
    </location>
</feature>
<dbReference type="InterPro" id="IPR003819">
    <property type="entry name" value="TauD/TfdA-like"/>
</dbReference>
<name>A0ABY5ZB30_9ACTN</name>
<keyword evidence="2" id="KW-0408">Iron</keyword>
<proteinExistence type="predicted"/>
<reference evidence="4" key="1">
    <citation type="submission" date="2021-04" db="EMBL/GenBank/DDBJ databases">
        <title>Biosynthetic gene clusters of Dactylosporangioum roseum.</title>
        <authorList>
            <person name="Hartkoorn R.C."/>
            <person name="Beaudoing E."/>
            <person name="Hot D."/>
            <person name="Moureu S."/>
        </authorList>
    </citation>
    <scope>NUCLEOTIDE SEQUENCE</scope>
    <source>
        <strain evidence="4">NRRL B-16295</strain>
    </source>
</reference>